<dbReference type="OrthoDB" id="582367at2"/>
<comment type="subcellular location">
    <subcellularLocation>
        <location evidence="1">Membrane</location>
    </subcellularLocation>
</comment>
<feature type="transmembrane region" description="Helical" evidence="5">
    <location>
        <begin position="90"/>
        <end position="113"/>
    </location>
</feature>
<accession>A0A2T7UXD3</accession>
<evidence type="ECO:0000313" key="7">
    <source>
        <dbReference type="Proteomes" id="UP000244810"/>
    </source>
</evidence>
<evidence type="ECO:0000256" key="3">
    <source>
        <dbReference type="ARBA" id="ARBA00022989"/>
    </source>
</evidence>
<protein>
    <submittedName>
        <fullName evidence="6">MAPEG family protein</fullName>
    </submittedName>
</protein>
<keyword evidence="4 5" id="KW-0472">Membrane</keyword>
<name>A0A2T7UXD3_9RHOB</name>
<gene>
    <name evidence="6" type="ORF">DDE23_02020</name>
</gene>
<sequence>MDGKRRVIAGSMALAMLWALGLVWWGRAPGEVWPSLAGAFLPGGLVMGLMVGRLAQRRFFDDATIDGAAFLPGSGAQIDQRVLTNTTEQLVLALAVWPFAGLVLGWGLLPWLGLSFALSRLLFWIGYHASPPLRGFGFAASFYPTMVAGIWALVVSLGGSS</sequence>
<keyword evidence="7" id="KW-1185">Reference proteome</keyword>
<dbReference type="Pfam" id="PF01124">
    <property type="entry name" value="MAPEG"/>
    <property type="match status" value="1"/>
</dbReference>
<keyword evidence="2 5" id="KW-0812">Transmembrane</keyword>
<dbReference type="Gene3D" id="1.20.120.550">
    <property type="entry name" value="Membrane associated eicosanoid/glutathione metabolism-like domain"/>
    <property type="match status" value="1"/>
</dbReference>
<organism evidence="6 7">
    <name type="scientific">Pararhodobacter aggregans</name>
    <dbReference type="NCBI Taxonomy" id="404875"/>
    <lineage>
        <taxon>Bacteria</taxon>
        <taxon>Pseudomonadati</taxon>
        <taxon>Pseudomonadota</taxon>
        <taxon>Alphaproteobacteria</taxon>
        <taxon>Rhodobacterales</taxon>
        <taxon>Paracoccaceae</taxon>
        <taxon>Pararhodobacter</taxon>
    </lineage>
</organism>
<dbReference type="AlphaFoldDB" id="A0A2T7UXD3"/>
<dbReference type="GO" id="GO:0016020">
    <property type="term" value="C:membrane"/>
    <property type="evidence" value="ECO:0007669"/>
    <property type="project" value="UniProtKB-SubCell"/>
</dbReference>
<dbReference type="SUPFAM" id="SSF161084">
    <property type="entry name" value="MAPEG domain-like"/>
    <property type="match status" value="1"/>
</dbReference>
<keyword evidence="3 5" id="KW-1133">Transmembrane helix</keyword>
<evidence type="ECO:0000256" key="1">
    <source>
        <dbReference type="ARBA" id="ARBA00004370"/>
    </source>
</evidence>
<dbReference type="InterPro" id="IPR023352">
    <property type="entry name" value="MAPEG-like_dom_sf"/>
</dbReference>
<evidence type="ECO:0000256" key="4">
    <source>
        <dbReference type="ARBA" id="ARBA00023136"/>
    </source>
</evidence>
<dbReference type="InterPro" id="IPR001129">
    <property type="entry name" value="Membr-assoc_MAPEG"/>
</dbReference>
<proteinExistence type="predicted"/>
<reference evidence="6 7" key="1">
    <citation type="journal article" date="2011" name="Syst. Appl. Microbiol.">
        <title>Defluviimonas denitrificans gen. nov., sp. nov., and Pararhodobacter aggregans gen. nov., sp. nov., non-phototrophic Rhodobacteraceae from the biofilter of a marine aquaculture.</title>
        <authorList>
            <person name="Foesel B.U."/>
            <person name="Drake H.L."/>
            <person name="Schramm A."/>
        </authorList>
    </citation>
    <scope>NUCLEOTIDE SEQUENCE [LARGE SCALE GENOMIC DNA]</scope>
    <source>
        <strain evidence="6 7">D1-19</strain>
    </source>
</reference>
<feature type="transmembrane region" description="Helical" evidence="5">
    <location>
        <begin position="7"/>
        <end position="26"/>
    </location>
</feature>
<dbReference type="RefSeq" id="WP_107749711.1">
    <property type="nucleotide sequence ID" value="NZ_QBKF01000001.1"/>
</dbReference>
<feature type="transmembrane region" description="Helical" evidence="5">
    <location>
        <begin position="32"/>
        <end position="51"/>
    </location>
</feature>
<dbReference type="Proteomes" id="UP000244810">
    <property type="component" value="Unassembled WGS sequence"/>
</dbReference>
<comment type="caution">
    <text evidence="6">The sequence shown here is derived from an EMBL/GenBank/DDBJ whole genome shotgun (WGS) entry which is preliminary data.</text>
</comment>
<evidence type="ECO:0000256" key="5">
    <source>
        <dbReference type="SAM" id="Phobius"/>
    </source>
</evidence>
<dbReference type="EMBL" id="QDDR01000001">
    <property type="protein sequence ID" value="PVE49208.1"/>
    <property type="molecule type" value="Genomic_DNA"/>
</dbReference>
<evidence type="ECO:0000313" key="6">
    <source>
        <dbReference type="EMBL" id="PVE49208.1"/>
    </source>
</evidence>
<evidence type="ECO:0000256" key="2">
    <source>
        <dbReference type="ARBA" id="ARBA00022692"/>
    </source>
</evidence>
<feature type="transmembrane region" description="Helical" evidence="5">
    <location>
        <begin position="133"/>
        <end position="157"/>
    </location>
</feature>